<evidence type="ECO:0000256" key="6">
    <source>
        <dbReference type="ARBA" id="ARBA00022705"/>
    </source>
</evidence>
<evidence type="ECO:0000256" key="2">
    <source>
        <dbReference type="ARBA" id="ARBA00012417"/>
    </source>
</evidence>
<dbReference type="NCBIfam" id="TIGR00594">
    <property type="entry name" value="polc"/>
    <property type="match status" value="1"/>
</dbReference>
<reference evidence="10 11" key="1">
    <citation type="submission" date="2019-09" db="EMBL/GenBank/DDBJ databases">
        <title>Characterisation of the sponge microbiome using genome-centric metagenomics.</title>
        <authorList>
            <person name="Engelberts J.P."/>
            <person name="Robbins S.J."/>
            <person name="De Goeij J.M."/>
            <person name="Aranda M."/>
            <person name="Bell S.C."/>
            <person name="Webster N.S."/>
        </authorList>
    </citation>
    <scope>NUCLEOTIDE SEQUENCE [LARGE SCALE GENOMIC DNA]</scope>
    <source>
        <strain evidence="10">SB0662_bin_43</strain>
    </source>
</reference>
<dbReference type="AlphaFoldDB" id="A0A845DAJ9"/>
<dbReference type="GO" id="GO:0008408">
    <property type="term" value="F:3'-5' exonuclease activity"/>
    <property type="evidence" value="ECO:0007669"/>
    <property type="project" value="InterPro"/>
</dbReference>
<dbReference type="InterPro" id="IPR011708">
    <property type="entry name" value="DNA_pol3_alpha_NTPase_dom"/>
</dbReference>
<dbReference type="NCBIfam" id="NF004226">
    <property type="entry name" value="PRK05673.1"/>
    <property type="match status" value="1"/>
</dbReference>
<comment type="subcellular location">
    <subcellularLocation>
        <location evidence="1">Cytoplasm</location>
    </subcellularLocation>
</comment>
<dbReference type="EMBL" id="VXOY01000010">
    <property type="protein sequence ID" value="MYE38068.1"/>
    <property type="molecule type" value="Genomic_DNA"/>
</dbReference>
<dbReference type="InterPro" id="IPR040982">
    <property type="entry name" value="DNA_pol3_finger"/>
</dbReference>
<evidence type="ECO:0000313" key="10">
    <source>
        <dbReference type="EMBL" id="MYE38068.1"/>
    </source>
</evidence>
<sequence length="1071" mass="121096">MKTKPQFVHLHTHSDYSLLDGLSKIPALVQRAKDLGMNAVAVTDHGNMYGAIELYKEAKKQGIKPIIGMEGYVTSHTMQDKNPNINEKRWHIILLAKDNTGYKNLIKLSTLSHLEGFYYKPRLDKETLAKYAEGIIALSGCLGGELGSAILEGRMRDTKKIIEEHKAIFGKENYYLEVQHNINDPEQKKVNEAIFALSKETDTPMVATADSHYLNKDDQNAHDILLAIQTGNTIKEERRMKLTHLDLSIVSPEEMNQAFPDHPDAVSNAQKIADRCNVEIPLGDYQLPHYEVPKGYTAASYLRKQCVLGLHERYGLDTSSLTDYDKDIAPQSKEKNEILERLDYELNIIIRMGYEAYMLIVADFVIWAKDNKIVVGPGRGSAAGSLVSYLLNITNIDPIKYGLIFERFLNPDRISMPDIDLDFADTRRDEVLKYVSDKYGKENVAQIITFGTMAARAAIRDVGRALDYEYQYCDRISKMIPFMSSLDNALQNVEELKTIYATDEQAKMLIDNARRLEGVTRHASTHACGVVITKEPLTELIPLQHATKDTETIITQYEMHAIEDLGLLKMDFLGLKNLTIIENTLQEVHKTHGVEINIETVDHKDAKVYELLQKGDTTGVFQLESGGMRRYLKDLKPTEFEDIVVMISLYRPGPMELIPTYIRRKHGQEETTYDHPRLEPILKNTYGVGVYQEQMMQIARDLAGFTLAEADTLRKAIGKKIKELLDEQETKIISGMKKNGIDKKSAQKVWSLFPGFARYGFNRSHAVSYAEIAYQTAYLKAHYPTEFMMALLNAEAKHIDRLSFLLHEADMHSIKILPPSIQESGAHFTTIKEREVRFGLAAIKNVGSNVVDLIIQKREEEGGFSSLEHFLQCIGGRDFNKKSLEALIKAGAFDTFDHRNKLLYNVEALLQYAKQQSALRNSNQSSLFGEADSSNAAHLTLKDIPECSEIERLDWEKELLGFFVSGHPLKQYQDKIQQCTSIRALKQHQFPSARVAALVGSTKKIITKKGDPMLFFDIEDLSGKIEAIAFPQTFSRHQNILMEGKVLYLDGRIDTASGETKFLCSNAAELT</sequence>
<dbReference type="InterPro" id="IPR003141">
    <property type="entry name" value="Pol/His_phosphatase_N"/>
</dbReference>
<dbReference type="Pfam" id="PF14579">
    <property type="entry name" value="HHH_6"/>
    <property type="match status" value="1"/>
</dbReference>
<dbReference type="GO" id="GO:0006260">
    <property type="term" value="P:DNA replication"/>
    <property type="evidence" value="ECO:0007669"/>
    <property type="project" value="UniProtKB-KW"/>
</dbReference>
<dbReference type="InterPro" id="IPR004013">
    <property type="entry name" value="PHP_dom"/>
</dbReference>
<evidence type="ECO:0000256" key="8">
    <source>
        <dbReference type="ARBA" id="ARBA00049244"/>
    </source>
</evidence>
<feature type="domain" description="Polymerase/histidinol phosphatase N-terminal" evidence="9">
    <location>
        <begin position="8"/>
        <end position="75"/>
    </location>
</feature>
<dbReference type="PANTHER" id="PTHR32294">
    <property type="entry name" value="DNA POLYMERASE III SUBUNIT ALPHA"/>
    <property type="match status" value="1"/>
</dbReference>
<dbReference type="CDD" id="cd12113">
    <property type="entry name" value="PHP_PolIIIA_DnaE3"/>
    <property type="match status" value="1"/>
</dbReference>
<evidence type="ECO:0000256" key="7">
    <source>
        <dbReference type="ARBA" id="ARBA00022932"/>
    </source>
</evidence>
<dbReference type="Pfam" id="PF07733">
    <property type="entry name" value="DNA_pol3_alpha"/>
    <property type="match status" value="1"/>
</dbReference>
<dbReference type="GO" id="GO:0003676">
    <property type="term" value="F:nucleic acid binding"/>
    <property type="evidence" value="ECO:0007669"/>
    <property type="project" value="InterPro"/>
</dbReference>
<proteinExistence type="predicted"/>
<dbReference type="SUPFAM" id="SSF89550">
    <property type="entry name" value="PHP domain-like"/>
    <property type="match status" value="1"/>
</dbReference>
<keyword evidence="5 10" id="KW-0548">Nucleotidyltransferase</keyword>
<keyword evidence="7" id="KW-0239">DNA-directed DNA polymerase</keyword>
<dbReference type="CDD" id="cd04485">
    <property type="entry name" value="DnaE_OBF"/>
    <property type="match status" value="1"/>
</dbReference>
<accession>A0A845DAJ9</accession>
<dbReference type="InterPro" id="IPR004805">
    <property type="entry name" value="DnaE2/DnaE/PolC"/>
</dbReference>
<dbReference type="Gene3D" id="3.20.20.140">
    <property type="entry name" value="Metal-dependent hydrolases"/>
    <property type="match status" value="1"/>
</dbReference>
<organism evidence="10 11">
    <name type="scientific">Candidatus Spechtbacteria bacterium SB0662_bin_43</name>
    <dbReference type="NCBI Taxonomy" id="2604897"/>
    <lineage>
        <taxon>Bacteria</taxon>
        <taxon>Candidatus Spechtiibacteriota</taxon>
    </lineage>
</organism>
<dbReference type="Gene3D" id="1.10.10.1600">
    <property type="entry name" value="Bacterial DNA polymerase III alpha subunit, thumb domain"/>
    <property type="match status" value="1"/>
</dbReference>
<evidence type="ECO:0000256" key="5">
    <source>
        <dbReference type="ARBA" id="ARBA00022695"/>
    </source>
</evidence>
<dbReference type="Gene3D" id="1.10.150.870">
    <property type="match status" value="1"/>
</dbReference>
<keyword evidence="4 10" id="KW-0808">Transferase</keyword>
<keyword evidence="6" id="KW-0235">DNA replication</keyword>
<dbReference type="Pfam" id="PF02811">
    <property type="entry name" value="PHP"/>
    <property type="match status" value="1"/>
</dbReference>
<dbReference type="Proteomes" id="UP000449092">
    <property type="component" value="Unassembled WGS sequence"/>
</dbReference>
<evidence type="ECO:0000256" key="3">
    <source>
        <dbReference type="ARBA" id="ARBA00019114"/>
    </source>
</evidence>
<dbReference type="PANTHER" id="PTHR32294:SF0">
    <property type="entry name" value="DNA POLYMERASE III SUBUNIT ALPHA"/>
    <property type="match status" value="1"/>
</dbReference>
<dbReference type="InterPro" id="IPR016195">
    <property type="entry name" value="Pol/histidinol_Pase-like"/>
</dbReference>
<dbReference type="Pfam" id="PF01336">
    <property type="entry name" value="tRNA_anti-codon"/>
    <property type="match status" value="1"/>
</dbReference>
<protein>
    <recommendedName>
        <fullName evidence="3">DNA polymerase III subunit alpha</fullName>
        <ecNumber evidence="2">2.7.7.7</ecNumber>
    </recommendedName>
</protein>
<dbReference type="GO" id="GO:0003887">
    <property type="term" value="F:DNA-directed DNA polymerase activity"/>
    <property type="evidence" value="ECO:0007669"/>
    <property type="project" value="UniProtKB-KW"/>
</dbReference>
<dbReference type="NCBIfam" id="NF005298">
    <property type="entry name" value="PRK06826.1"/>
    <property type="match status" value="1"/>
</dbReference>
<dbReference type="EC" id="2.7.7.7" evidence="2"/>
<comment type="caution">
    <text evidence="10">The sequence shown here is derived from an EMBL/GenBank/DDBJ whole genome shotgun (WGS) entry which is preliminary data.</text>
</comment>
<evidence type="ECO:0000256" key="1">
    <source>
        <dbReference type="ARBA" id="ARBA00004496"/>
    </source>
</evidence>
<evidence type="ECO:0000313" key="11">
    <source>
        <dbReference type="Proteomes" id="UP000449092"/>
    </source>
</evidence>
<gene>
    <name evidence="10" type="ORF">F4X82_00925</name>
</gene>
<name>A0A845DAJ9_9BACT</name>
<dbReference type="SMART" id="SM00481">
    <property type="entry name" value="POLIIIAc"/>
    <property type="match status" value="1"/>
</dbReference>
<dbReference type="InterPro" id="IPR004365">
    <property type="entry name" value="NA-bd_OB_tRNA"/>
</dbReference>
<dbReference type="InterPro" id="IPR029460">
    <property type="entry name" value="DNAPol_HHH"/>
</dbReference>
<dbReference type="InterPro" id="IPR041931">
    <property type="entry name" value="DNA_pol3_alpha_thumb_dom"/>
</dbReference>
<comment type="catalytic activity">
    <reaction evidence="8">
        <text>DNA(n) + a 2'-deoxyribonucleoside 5'-triphosphate = DNA(n+1) + diphosphate</text>
        <dbReference type="Rhea" id="RHEA:22508"/>
        <dbReference type="Rhea" id="RHEA-COMP:17339"/>
        <dbReference type="Rhea" id="RHEA-COMP:17340"/>
        <dbReference type="ChEBI" id="CHEBI:33019"/>
        <dbReference type="ChEBI" id="CHEBI:61560"/>
        <dbReference type="ChEBI" id="CHEBI:173112"/>
        <dbReference type="EC" id="2.7.7.7"/>
    </reaction>
</comment>
<evidence type="ECO:0000259" key="9">
    <source>
        <dbReference type="SMART" id="SM00481"/>
    </source>
</evidence>
<dbReference type="Pfam" id="PF17657">
    <property type="entry name" value="DNA_pol3_finger"/>
    <property type="match status" value="1"/>
</dbReference>
<evidence type="ECO:0000256" key="4">
    <source>
        <dbReference type="ARBA" id="ARBA00022679"/>
    </source>
</evidence>
<dbReference type="GO" id="GO:0005737">
    <property type="term" value="C:cytoplasm"/>
    <property type="evidence" value="ECO:0007669"/>
    <property type="project" value="UniProtKB-SubCell"/>
</dbReference>